<dbReference type="RefSeq" id="WP_152827947.1">
    <property type="nucleotide sequence ID" value="NZ_WHUT02000010.1"/>
</dbReference>
<dbReference type="EC" id="1.7.1.17" evidence="6"/>
<comment type="function">
    <text evidence="6">Quinone reductase that provides resistance to thiol-specific stress caused by electrophilic quinones.</text>
</comment>
<dbReference type="Proteomes" id="UP000484076">
    <property type="component" value="Unassembled WGS sequence"/>
</dbReference>
<dbReference type="GO" id="GO:0009055">
    <property type="term" value="F:electron transfer activity"/>
    <property type="evidence" value="ECO:0007669"/>
    <property type="project" value="UniProtKB-UniRule"/>
</dbReference>
<comment type="cofactor">
    <cofactor evidence="6">
        <name>FMN</name>
        <dbReference type="ChEBI" id="CHEBI:58210"/>
    </cofactor>
    <text evidence="6">Binds 1 FMN per subunit.</text>
</comment>
<evidence type="ECO:0000256" key="1">
    <source>
        <dbReference type="ARBA" id="ARBA00022630"/>
    </source>
</evidence>
<dbReference type="PANTHER" id="PTHR43741:SF2">
    <property type="entry name" value="FMN-DEPENDENT NADH:QUINONE OXIDOREDUCTASE"/>
    <property type="match status" value="1"/>
</dbReference>
<dbReference type="HAMAP" id="MF_01216">
    <property type="entry name" value="Azoreductase_type1"/>
    <property type="match status" value="1"/>
</dbReference>
<evidence type="ECO:0000256" key="4">
    <source>
        <dbReference type="ARBA" id="ARBA00023027"/>
    </source>
</evidence>
<comment type="caution">
    <text evidence="8">The sequence shown here is derived from an EMBL/GenBank/DDBJ whole genome shotgun (WGS) entry which is preliminary data.</text>
</comment>
<keyword evidence="3 6" id="KW-0560">Oxidoreductase</keyword>
<gene>
    <name evidence="6" type="primary">azoR</name>
    <name evidence="8" type="ORF">GEU84_016035</name>
</gene>
<dbReference type="Gene3D" id="3.40.50.360">
    <property type="match status" value="1"/>
</dbReference>
<feature type="binding site" evidence="6">
    <location>
        <position position="10"/>
    </location>
    <ligand>
        <name>FMN</name>
        <dbReference type="ChEBI" id="CHEBI:58210"/>
    </ligand>
</feature>
<dbReference type="InterPro" id="IPR050104">
    <property type="entry name" value="FMN-dep_NADH:Q_OxRdtase_AzoR1"/>
</dbReference>
<dbReference type="GO" id="GO:0016652">
    <property type="term" value="F:oxidoreductase activity, acting on NAD(P)H as acceptor"/>
    <property type="evidence" value="ECO:0007669"/>
    <property type="project" value="UniProtKB-UniRule"/>
</dbReference>
<dbReference type="InterPro" id="IPR003680">
    <property type="entry name" value="Flavodoxin_fold"/>
</dbReference>
<comment type="similarity">
    <text evidence="6">Belongs to the azoreductase type 1 family.</text>
</comment>
<name>A0A8X8KS18_9RHOB</name>
<keyword evidence="4 6" id="KW-0520">NAD</keyword>
<comment type="caution">
    <text evidence="6">Lacks conserved residue(s) required for the propagation of feature annotation.</text>
</comment>
<comment type="function">
    <text evidence="6">Also exhibits azoreductase activity. Catalyzes the reductive cleavage of the azo bond in aromatic azo compounds to the corresponding amines.</text>
</comment>
<dbReference type="GO" id="GO:0010181">
    <property type="term" value="F:FMN binding"/>
    <property type="evidence" value="ECO:0007669"/>
    <property type="project" value="UniProtKB-UniRule"/>
</dbReference>
<comment type="subunit">
    <text evidence="6">Homodimer.</text>
</comment>
<feature type="domain" description="Flavodoxin-like fold" evidence="7">
    <location>
        <begin position="4"/>
        <end position="195"/>
    </location>
</feature>
<dbReference type="InterPro" id="IPR029039">
    <property type="entry name" value="Flavoprotein-like_sf"/>
</dbReference>
<dbReference type="EMBL" id="WHUT02000010">
    <property type="protein sequence ID" value="NUB45907.1"/>
    <property type="molecule type" value="Genomic_DNA"/>
</dbReference>
<evidence type="ECO:0000313" key="8">
    <source>
        <dbReference type="EMBL" id="NUB45907.1"/>
    </source>
</evidence>
<keyword evidence="1 6" id="KW-0285">Flavoprotein</keyword>
<comment type="catalytic activity">
    <reaction evidence="5">
        <text>N,N-dimethyl-1,4-phenylenediamine + anthranilate + 2 NAD(+) = 2-(4-dimethylaminophenyl)diazenylbenzoate + 2 NADH + 2 H(+)</text>
        <dbReference type="Rhea" id="RHEA:55872"/>
        <dbReference type="ChEBI" id="CHEBI:15378"/>
        <dbReference type="ChEBI" id="CHEBI:15783"/>
        <dbReference type="ChEBI" id="CHEBI:16567"/>
        <dbReference type="ChEBI" id="CHEBI:57540"/>
        <dbReference type="ChEBI" id="CHEBI:57945"/>
        <dbReference type="ChEBI" id="CHEBI:71579"/>
        <dbReference type="EC" id="1.7.1.17"/>
    </reaction>
    <physiologicalReaction direction="right-to-left" evidence="5">
        <dbReference type="Rhea" id="RHEA:55874"/>
    </physiologicalReaction>
</comment>
<dbReference type="SUPFAM" id="SSF52218">
    <property type="entry name" value="Flavoproteins"/>
    <property type="match status" value="1"/>
</dbReference>
<keyword evidence="9" id="KW-1185">Reference proteome</keyword>
<evidence type="ECO:0000256" key="3">
    <source>
        <dbReference type="ARBA" id="ARBA00023002"/>
    </source>
</evidence>
<keyword evidence="2 6" id="KW-0288">FMN</keyword>
<organism evidence="8 9">
    <name type="scientific">Fertoeibacter niger</name>
    <dbReference type="NCBI Taxonomy" id="2656921"/>
    <lineage>
        <taxon>Bacteria</taxon>
        <taxon>Pseudomonadati</taxon>
        <taxon>Pseudomonadota</taxon>
        <taxon>Alphaproteobacteria</taxon>
        <taxon>Rhodobacterales</taxon>
        <taxon>Paracoccaceae</taxon>
        <taxon>Fertoeibacter</taxon>
    </lineage>
</organism>
<dbReference type="PANTHER" id="PTHR43741">
    <property type="entry name" value="FMN-DEPENDENT NADH-AZOREDUCTASE 1"/>
    <property type="match status" value="1"/>
</dbReference>
<reference evidence="8" key="1">
    <citation type="submission" date="2020-05" db="EMBL/GenBank/DDBJ databases">
        <title>Fertoebacter nigrum gen. nov., sp. nov., a new member of the family Rhodobacteraceae.</title>
        <authorList>
            <person name="Szuroczki S."/>
            <person name="Abbaszade G."/>
            <person name="Buni D."/>
            <person name="Schumann P."/>
            <person name="Toth E."/>
        </authorList>
    </citation>
    <scope>NUCLEOTIDE SEQUENCE</scope>
    <source>
        <strain evidence="8">RG-N-1a</strain>
    </source>
</reference>
<dbReference type="AlphaFoldDB" id="A0A8X8KS18"/>
<evidence type="ECO:0000259" key="7">
    <source>
        <dbReference type="Pfam" id="PF02525"/>
    </source>
</evidence>
<dbReference type="InterPro" id="IPR023048">
    <property type="entry name" value="NADH:quinone_OxRdtase_FMN_depd"/>
</dbReference>
<comment type="catalytic activity">
    <reaction evidence="6">
        <text>2 a quinone + NADH + H(+) = 2 a 1,4-benzosemiquinone + NAD(+)</text>
        <dbReference type="Rhea" id="RHEA:65952"/>
        <dbReference type="ChEBI" id="CHEBI:15378"/>
        <dbReference type="ChEBI" id="CHEBI:57540"/>
        <dbReference type="ChEBI" id="CHEBI:57945"/>
        <dbReference type="ChEBI" id="CHEBI:132124"/>
        <dbReference type="ChEBI" id="CHEBI:134225"/>
    </reaction>
</comment>
<dbReference type="Pfam" id="PF02525">
    <property type="entry name" value="Flavodoxin_2"/>
    <property type="match status" value="1"/>
</dbReference>
<proteinExistence type="inferred from homology"/>
<evidence type="ECO:0000313" key="9">
    <source>
        <dbReference type="Proteomes" id="UP000484076"/>
    </source>
</evidence>
<accession>A0A8X8KS18</accession>
<evidence type="ECO:0000256" key="6">
    <source>
        <dbReference type="HAMAP-Rule" id="MF_01216"/>
    </source>
</evidence>
<evidence type="ECO:0000256" key="2">
    <source>
        <dbReference type="ARBA" id="ARBA00022643"/>
    </source>
</evidence>
<feature type="binding site" evidence="6">
    <location>
        <begin position="138"/>
        <end position="141"/>
    </location>
    <ligand>
        <name>FMN</name>
        <dbReference type="ChEBI" id="CHEBI:58210"/>
    </ligand>
</feature>
<protein>
    <recommendedName>
        <fullName evidence="6">FMN dependent NADH:quinone oxidoreductase</fullName>
        <ecNumber evidence="6">1.6.5.-</ecNumber>
    </recommendedName>
    <alternativeName>
        <fullName evidence="6">Azo-dye reductase</fullName>
    </alternativeName>
    <alternativeName>
        <fullName evidence="6">FMN-dependent NADH-azo compound oxidoreductase</fullName>
    </alternativeName>
    <alternativeName>
        <fullName evidence="6">FMN-dependent NADH-azoreductase</fullName>
        <ecNumber evidence="6">1.7.1.17</ecNumber>
    </alternativeName>
</protein>
<dbReference type="GO" id="GO:0016655">
    <property type="term" value="F:oxidoreductase activity, acting on NAD(P)H, quinone or similar compound as acceptor"/>
    <property type="evidence" value="ECO:0007669"/>
    <property type="project" value="InterPro"/>
</dbReference>
<sequence>MTSLLSLRSSILGDAGVSNQLVDATLAALRDQRPELGITERNLGTAPIPHFGTDAVAAMGGDPRNPAQADALALSDQLIAELKASDVLLIGAPLYNFGIASSLKSWFDHVMRAGETFSYSEAGPKGLLTGKRSIIVTTRGGSYAEGAAREMDSVVPHLRTMLNFIGITDQSFVVVDRLAFGPEAKAASVAAAQVALAGLLGLRLNEAA</sequence>
<dbReference type="EC" id="1.6.5.-" evidence="6"/>
<evidence type="ECO:0000256" key="5">
    <source>
        <dbReference type="ARBA" id="ARBA00048542"/>
    </source>
</evidence>